<reference evidence="1 2" key="1">
    <citation type="submission" date="2016-07" db="EMBL/GenBank/DDBJ databases">
        <title>Multiple horizontal gene transfer events from other fungi enriched the ability of initially mycotrophic Trichoderma (Ascomycota) to feed on dead plant biomass.</title>
        <authorList>
            <consortium name="DOE Joint Genome Institute"/>
            <person name="Aerts A."/>
            <person name="Atanasova L."/>
            <person name="Chenthamara K."/>
            <person name="Zhang J."/>
            <person name="Grujic M."/>
            <person name="Henrissat B."/>
            <person name="Kuo A."/>
            <person name="Salamov A."/>
            <person name="Lipzen A."/>
            <person name="Labutti K."/>
            <person name="Barry K."/>
            <person name="Miao Y."/>
            <person name="Rahimi M.J."/>
            <person name="Shen Q."/>
            <person name="Grigoriev I.V."/>
            <person name="Kubicek C.P."/>
            <person name="Druzhinina I.S."/>
        </authorList>
    </citation>
    <scope>NUCLEOTIDE SEQUENCE [LARGE SCALE GENOMIC DNA]</scope>
    <source>
        <strain evidence="1 2">CBS 226.95</strain>
    </source>
</reference>
<protein>
    <submittedName>
        <fullName evidence="1">Uncharacterized protein</fullName>
    </submittedName>
</protein>
<accession>A0A2T4A066</accession>
<dbReference type="AlphaFoldDB" id="A0A2T4A066"/>
<dbReference type="RefSeq" id="XP_024770134.1">
    <property type="nucleotide sequence ID" value="XM_024919775.1"/>
</dbReference>
<organism evidence="1 2">
    <name type="scientific">Trichoderma harzianum CBS 226.95</name>
    <dbReference type="NCBI Taxonomy" id="983964"/>
    <lineage>
        <taxon>Eukaryota</taxon>
        <taxon>Fungi</taxon>
        <taxon>Dikarya</taxon>
        <taxon>Ascomycota</taxon>
        <taxon>Pezizomycotina</taxon>
        <taxon>Sordariomycetes</taxon>
        <taxon>Hypocreomycetidae</taxon>
        <taxon>Hypocreales</taxon>
        <taxon>Hypocreaceae</taxon>
        <taxon>Trichoderma</taxon>
    </lineage>
</organism>
<name>A0A2T4A066_TRIHA</name>
<gene>
    <name evidence="1" type="ORF">M431DRAFT_512019</name>
</gene>
<sequence length="77" mass="8589">MPCLCQSRLNTSCFFGAYCWATLAERDGTGGCKECQTWLKKSEAGVVTLTQLRVLGTWERTRTMSMGSTRHESHPVS</sequence>
<dbReference type="GeneID" id="36628344"/>
<dbReference type="Proteomes" id="UP000241690">
    <property type="component" value="Unassembled WGS sequence"/>
</dbReference>
<keyword evidence="2" id="KW-1185">Reference proteome</keyword>
<evidence type="ECO:0000313" key="2">
    <source>
        <dbReference type="Proteomes" id="UP000241690"/>
    </source>
</evidence>
<evidence type="ECO:0000313" key="1">
    <source>
        <dbReference type="EMBL" id="PTB50457.1"/>
    </source>
</evidence>
<dbReference type="EMBL" id="KZ679688">
    <property type="protein sequence ID" value="PTB50457.1"/>
    <property type="molecule type" value="Genomic_DNA"/>
</dbReference>
<proteinExistence type="predicted"/>